<feature type="compositionally biased region" description="Basic and acidic residues" evidence="1">
    <location>
        <begin position="511"/>
        <end position="522"/>
    </location>
</feature>
<feature type="compositionally biased region" description="Polar residues" evidence="1">
    <location>
        <begin position="235"/>
        <end position="244"/>
    </location>
</feature>
<dbReference type="GeneID" id="100760900"/>
<dbReference type="PANTHER" id="PTHR47612:SF1">
    <property type="entry name" value="TRICHOHYALIN-LIKE PROTEIN 1"/>
    <property type="match status" value="1"/>
</dbReference>
<reference evidence="4" key="3">
    <citation type="submission" date="2025-08" db="UniProtKB">
        <authorList>
            <consortium name="RefSeq"/>
        </authorList>
    </citation>
    <scope>IDENTIFICATION</scope>
    <source>
        <strain evidence="4">17A/GY</strain>
        <tissue evidence="4">Liver</tissue>
    </source>
</reference>
<feature type="compositionally biased region" description="Basic and acidic residues" evidence="1">
    <location>
        <begin position="325"/>
        <end position="340"/>
    </location>
</feature>
<dbReference type="CTD" id="126637"/>
<dbReference type="InterPro" id="IPR013787">
    <property type="entry name" value="S100_Ca-bd_sub"/>
</dbReference>
<dbReference type="GO" id="GO:0046914">
    <property type="term" value="F:transition metal ion binding"/>
    <property type="evidence" value="ECO:0007669"/>
    <property type="project" value="InterPro"/>
</dbReference>
<feature type="compositionally biased region" description="Basic and acidic residues" evidence="1">
    <location>
        <begin position="483"/>
        <end position="493"/>
    </location>
</feature>
<evidence type="ECO:0000259" key="2">
    <source>
        <dbReference type="PROSITE" id="PS50222"/>
    </source>
</evidence>
<dbReference type="InterPro" id="IPR042937">
    <property type="entry name" value="TCHHL1"/>
</dbReference>
<feature type="compositionally biased region" description="Polar residues" evidence="1">
    <location>
        <begin position="551"/>
        <end position="571"/>
    </location>
</feature>
<dbReference type="GO" id="GO:0005509">
    <property type="term" value="F:calcium ion binding"/>
    <property type="evidence" value="ECO:0007669"/>
    <property type="project" value="InterPro"/>
</dbReference>
<dbReference type="PROSITE" id="PS50222">
    <property type="entry name" value="EF_HAND_2"/>
    <property type="match status" value="1"/>
</dbReference>
<dbReference type="Gene3D" id="1.10.238.10">
    <property type="entry name" value="EF-hand"/>
    <property type="match status" value="1"/>
</dbReference>
<accession>A0A9J7F1F7</accession>
<dbReference type="RefSeq" id="XP_027295614.2">
    <property type="nucleotide sequence ID" value="XM_027439813.2"/>
</dbReference>
<dbReference type="InterPro" id="IPR011992">
    <property type="entry name" value="EF-hand-dom_pair"/>
</dbReference>
<dbReference type="CDD" id="cd00213">
    <property type="entry name" value="S-100"/>
    <property type="match status" value="1"/>
</dbReference>
<organism evidence="3 4">
    <name type="scientific">Cricetulus griseus</name>
    <name type="common">Chinese hamster</name>
    <name type="synonym">Cricetulus barabensis griseus</name>
    <dbReference type="NCBI Taxonomy" id="10029"/>
    <lineage>
        <taxon>Eukaryota</taxon>
        <taxon>Metazoa</taxon>
        <taxon>Chordata</taxon>
        <taxon>Craniata</taxon>
        <taxon>Vertebrata</taxon>
        <taxon>Euteleostomi</taxon>
        <taxon>Mammalia</taxon>
        <taxon>Eutheria</taxon>
        <taxon>Euarchontoglires</taxon>
        <taxon>Glires</taxon>
        <taxon>Rodentia</taxon>
        <taxon>Myomorpha</taxon>
        <taxon>Muroidea</taxon>
        <taxon>Cricetidae</taxon>
        <taxon>Cricetinae</taxon>
        <taxon>Cricetulus</taxon>
    </lineage>
</organism>
<gene>
    <name evidence="4" type="primary">Tchhl1</name>
</gene>
<reference evidence="3" key="1">
    <citation type="journal article" date="2018" name="Biotechnol. Bioeng.">
        <title>A reference genome of the Chinese hamster based on a hybrid assembly strategy.</title>
        <authorList>
            <person name="Rupp O."/>
            <person name="MacDonald M.L."/>
            <person name="Li S."/>
            <person name="Dhiman H."/>
            <person name="Polson S."/>
            <person name="Griep S."/>
            <person name="Heffner K."/>
            <person name="Hernandez I."/>
            <person name="Brinkrolf K."/>
            <person name="Jadhav V."/>
            <person name="Samoudi M."/>
            <person name="Hao H."/>
            <person name="Kingham B."/>
            <person name="Goesmann A."/>
            <person name="Betenbaugh M.J."/>
            <person name="Lewis N.E."/>
            <person name="Borth N."/>
            <person name="Lee K.H."/>
        </authorList>
    </citation>
    <scope>NUCLEOTIDE SEQUENCE [LARGE SCALE GENOMIC DNA]</scope>
    <source>
        <strain evidence="3">17A/GY</strain>
    </source>
</reference>
<proteinExistence type="predicted"/>
<dbReference type="RefSeq" id="XP_027248695.2">
    <property type="nucleotide sequence ID" value="XM_027392894.2"/>
</dbReference>
<dbReference type="InterPro" id="IPR034325">
    <property type="entry name" value="S-100_dom"/>
</dbReference>
<evidence type="ECO:0000313" key="3">
    <source>
        <dbReference type="Proteomes" id="UP001108280"/>
    </source>
</evidence>
<feature type="compositionally biased region" description="Basic and acidic residues" evidence="1">
    <location>
        <begin position="572"/>
        <end position="589"/>
    </location>
</feature>
<dbReference type="OrthoDB" id="9450604at2759"/>
<dbReference type="AlphaFoldDB" id="A0A9J7F1F7"/>
<dbReference type="SMART" id="SM01394">
    <property type="entry name" value="S_100"/>
    <property type="match status" value="1"/>
</dbReference>
<reference evidence="3" key="2">
    <citation type="journal article" date="2020" name="Biotechnol. Bioeng.">
        <title>Chromosome-scale scaffolds for the Chinese hamster reference genome assembly to facilitate the study of the CHO epigenome.</title>
        <authorList>
            <person name="Hilliard W."/>
            <person name="MacDonald M."/>
            <person name="Lee K.H."/>
        </authorList>
    </citation>
    <scope>NUCLEOTIDE SEQUENCE [LARGE SCALE GENOMIC DNA]</scope>
    <source>
        <strain evidence="3">17A/GY</strain>
    </source>
</reference>
<name>A0A9J7F1F7_CRIGR</name>
<feature type="compositionally biased region" description="Basic and acidic residues" evidence="1">
    <location>
        <begin position="292"/>
        <end position="305"/>
    </location>
</feature>
<protein>
    <submittedName>
        <fullName evidence="4">Trichohyalin-like protein 1</fullName>
    </submittedName>
</protein>
<feature type="domain" description="EF-hand" evidence="2">
    <location>
        <begin position="73"/>
        <end position="108"/>
    </location>
</feature>
<dbReference type="Pfam" id="PF01023">
    <property type="entry name" value="S_100"/>
    <property type="match status" value="1"/>
</dbReference>
<feature type="compositionally biased region" description="Basic and acidic residues" evidence="1">
    <location>
        <begin position="418"/>
        <end position="431"/>
    </location>
</feature>
<feature type="compositionally biased region" description="Basic and acidic residues" evidence="1">
    <location>
        <begin position="248"/>
        <end position="270"/>
    </location>
</feature>
<keyword evidence="3" id="KW-1185">Reference proteome</keyword>
<dbReference type="KEGG" id="cge:100760900"/>
<dbReference type="PANTHER" id="PTHR47612">
    <property type="entry name" value="TRICHOHYALIN-LIKE PROTEIN 1"/>
    <property type="match status" value="1"/>
</dbReference>
<sequence length="661" mass="72827">MAHSPLPHIPFALTPEGAASAIIKMSKLLRGIFCVIETFHKYASKDGDNKARLTLRELRQLLEGEIGNFLQPQVFHAVERKLDLLNIDRDGTISFEEFLLAIFSLLNLFYFDISLLSSEPRLMSKSEKMDDVDLLATTRSSQKVVGVGPTQERLVFASEITSSAQPSHEEGEMDEQNRTSPLEDIKTHNLPGEVSEPNDPENQHPEEDSQEVAQDVPATESDGVQFKRNTPAEASKQNDSSTQVIPKEGGKVVRRQSDTKVSDHMAQRPSEDEEHATGKSFKKHSTTQDPLPPKEDKATLEHADLPIEAASGKPSQTQKFFELMDDARISETGEPGKDAGRTPPETTNLKDPKADRRTSEIQGLPEQERKHETRNQSAQSGSRDDSETSSRGKWEEEQKEHERKTEPPAPEAQTQNEKCQEFSRSWRENGAKKGSGTQGLSSEKGNENLPEIKEEYVSEEEARHSEKDIADAFLSNKESPTAEETRGTRERSQELAPLEKQSQGKSHRATKTHDKVARKEDHSEGEDPELPVTQNDEGPCESPSGLAPEIGNSSSDSSELQVPGDLQSQVDTHGDAKQGSDDNNSDPRKQRASGDSSRVQEAVELLVQEGRGLPEEQGQSAREKQDGIGAAVEPSEEGEVQESTAGGENRKSPEAESSGAQ</sequence>
<feature type="compositionally biased region" description="Basic and acidic residues" evidence="1">
    <location>
        <begin position="348"/>
        <end position="359"/>
    </location>
</feature>
<dbReference type="InterPro" id="IPR002048">
    <property type="entry name" value="EF_hand_dom"/>
</dbReference>
<evidence type="ECO:0000256" key="1">
    <source>
        <dbReference type="SAM" id="MobiDB-lite"/>
    </source>
</evidence>
<feature type="compositionally biased region" description="Basic and acidic residues" evidence="1">
    <location>
        <begin position="382"/>
        <end position="406"/>
    </location>
</feature>
<evidence type="ECO:0000313" key="4">
    <source>
        <dbReference type="RefSeq" id="XP_027248695.2"/>
    </source>
</evidence>
<feature type="compositionally biased region" description="Basic and acidic residues" evidence="1">
    <location>
        <begin position="444"/>
        <end position="470"/>
    </location>
</feature>
<feature type="region of interest" description="Disordered" evidence="1">
    <location>
        <begin position="183"/>
        <end position="661"/>
    </location>
</feature>
<dbReference type="Proteomes" id="UP001108280">
    <property type="component" value="Chromosome 1"/>
</dbReference>
<dbReference type="SUPFAM" id="SSF47473">
    <property type="entry name" value="EF-hand"/>
    <property type="match status" value="1"/>
</dbReference>